<feature type="domain" description="NYN" evidence="1">
    <location>
        <begin position="6"/>
        <end position="152"/>
    </location>
</feature>
<accession>A0A857DJ35</accession>
<evidence type="ECO:0000259" key="1">
    <source>
        <dbReference type="Pfam" id="PF01936"/>
    </source>
</evidence>
<gene>
    <name evidence="2" type="ORF">GQ588_11960</name>
</gene>
<dbReference type="RefSeq" id="WP_019225289.1">
    <property type="nucleotide sequence ID" value="NZ_CP046996.1"/>
</dbReference>
<protein>
    <submittedName>
        <fullName evidence="2">NYN domain-containing protein</fullName>
    </submittedName>
</protein>
<name>A0A857DJ35_9FIRM</name>
<evidence type="ECO:0000313" key="3">
    <source>
        <dbReference type="Proteomes" id="UP000430508"/>
    </source>
</evidence>
<reference evidence="2 3" key="1">
    <citation type="submission" date="2019-12" db="EMBL/GenBank/DDBJ databases">
        <title>Sequence classification of anaerobic respiratory reductive dehalogenases: First we see many, then we see few.</title>
        <authorList>
            <person name="Molenda O."/>
            <person name="Puentes Jacome L.A."/>
            <person name="Cao X."/>
            <person name="Nesbo C.L."/>
            <person name="Tang S."/>
            <person name="Morson N."/>
            <person name="Patron J."/>
            <person name="Lomheim L."/>
            <person name="Wishart D.S."/>
            <person name="Edwards E.A."/>
        </authorList>
    </citation>
    <scope>NUCLEOTIDE SEQUENCE [LARGE SCALE GENOMIC DNA]</scope>
    <source>
        <strain evidence="2 3">12DCA</strain>
    </source>
</reference>
<dbReference type="InterPro" id="IPR021139">
    <property type="entry name" value="NYN"/>
</dbReference>
<dbReference type="Pfam" id="PF01936">
    <property type="entry name" value="NYN"/>
    <property type="match status" value="1"/>
</dbReference>
<dbReference type="Gene3D" id="3.40.50.1010">
    <property type="entry name" value="5'-nuclease"/>
    <property type="match status" value="1"/>
</dbReference>
<sequence>MKAIAFVDYENIWEGLHEYGYRLMPEEFIQLLEDYADHIGVDLKAVYLYANFDKEEFWRTQTAFEKKNIFTRHVYGKNNYVNTEIRANAADTELMLEVQEILVTRPKSAELFLLFTSDGDFLPIIRRIRAWGKEVRIIGVKDKINHLLIPYCESLDVFFNLLNKDSAKYMPVDDFPIGIELIAEMQMRLPYVASTRARSYLSTKLGRTASEVKDFIQYLLTENCLIEKEFRDPNLVIKKTKIYLLNLVNPLITEILGSNLTEQLAARYARLSSEIVEK</sequence>
<dbReference type="AlphaFoldDB" id="A0A857DJ35"/>
<proteinExistence type="predicted"/>
<dbReference type="Proteomes" id="UP000430508">
    <property type="component" value="Chromosome"/>
</dbReference>
<dbReference type="EMBL" id="CP046996">
    <property type="protein sequence ID" value="QHA01304.1"/>
    <property type="molecule type" value="Genomic_DNA"/>
</dbReference>
<organism evidence="2 3">
    <name type="scientific">Dehalobacter restrictus</name>
    <dbReference type="NCBI Taxonomy" id="55583"/>
    <lineage>
        <taxon>Bacteria</taxon>
        <taxon>Bacillati</taxon>
        <taxon>Bacillota</taxon>
        <taxon>Clostridia</taxon>
        <taxon>Eubacteriales</taxon>
        <taxon>Desulfitobacteriaceae</taxon>
        <taxon>Dehalobacter</taxon>
    </lineage>
</organism>
<evidence type="ECO:0000313" key="2">
    <source>
        <dbReference type="EMBL" id="QHA01304.1"/>
    </source>
</evidence>
<dbReference type="GO" id="GO:0004540">
    <property type="term" value="F:RNA nuclease activity"/>
    <property type="evidence" value="ECO:0007669"/>
    <property type="project" value="InterPro"/>
</dbReference>